<dbReference type="SFLD" id="SFLDG01135">
    <property type="entry name" value="C1.5.6:_HAD__Beta-PGM__Phospha"/>
    <property type="match status" value="1"/>
</dbReference>
<comment type="pathway">
    <text evidence="2">Organic acid metabolism; glycolate biosynthesis; glycolate from 2-phosphoglycolate: step 1/1.</text>
</comment>
<comment type="similarity">
    <text evidence="3">Belongs to the HAD-like hydrolase superfamily. CbbY/CbbZ/Gph/YieH family.</text>
</comment>
<dbReference type="RefSeq" id="WP_273266086.1">
    <property type="nucleotide sequence ID" value="NZ_JAAZVV010000051.1"/>
</dbReference>
<dbReference type="Gene3D" id="3.40.50.1000">
    <property type="entry name" value="HAD superfamily/HAD-like"/>
    <property type="match status" value="1"/>
</dbReference>
<dbReference type="GO" id="GO:0008967">
    <property type="term" value="F:phosphoglycolate phosphatase activity"/>
    <property type="evidence" value="ECO:0007669"/>
    <property type="project" value="UniProtKB-EC"/>
</dbReference>
<dbReference type="Gene3D" id="1.10.150.240">
    <property type="entry name" value="Putative phosphatase, domain 2"/>
    <property type="match status" value="1"/>
</dbReference>
<dbReference type="PANTHER" id="PTHR43434">
    <property type="entry name" value="PHOSPHOGLYCOLATE PHOSPHATASE"/>
    <property type="match status" value="1"/>
</dbReference>
<name>A0A3D5QDC4_FLESI</name>
<proteinExistence type="inferred from homology"/>
<evidence type="ECO:0000313" key="5">
    <source>
        <dbReference type="EMBL" id="HCW93279.1"/>
    </source>
</evidence>
<dbReference type="InterPro" id="IPR041492">
    <property type="entry name" value="HAD_2"/>
</dbReference>
<dbReference type="InterPro" id="IPR050155">
    <property type="entry name" value="HAD-like_hydrolase_sf"/>
</dbReference>
<accession>A0A3D5QDC4</accession>
<dbReference type="SFLD" id="SFLDS00003">
    <property type="entry name" value="Haloacid_Dehalogenase"/>
    <property type="match status" value="1"/>
</dbReference>
<evidence type="ECO:0000256" key="4">
    <source>
        <dbReference type="ARBA" id="ARBA00013078"/>
    </source>
</evidence>
<dbReference type="SFLD" id="SFLDG01129">
    <property type="entry name" value="C1.5:_HAD__Beta-PGM__Phosphata"/>
    <property type="match status" value="1"/>
</dbReference>
<organism evidence="5 6">
    <name type="scientific">Flexistipes sinusarabici</name>
    <dbReference type="NCBI Taxonomy" id="2352"/>
    <lineage>
        <taxon>Bacteria</taxon>
        <taxon>Pseudomonadati</taxon>
        <taxon>Deferribacterota</taxon>
        <taxon>Deferribacteres</taxon>
        <taxon>Deferribacterales</taxon>
        <taxon>Flexistipitaceae</taxon>
        <taxon>Flexistipes</taxon>
    </lineage>
</organism>
<dbReference type="GO" id="GO:0006281">
    <property type="term" value="P:DNA repair"/>
    <property type="evidence" value="ECO:0007669"/>
    <property type="project" value="TreeGrafter"/>
</dbReference>
<evidence type="ECO:0000256" key="3">
    <source>
        <dbReference type="ARBA" id="ARBA00006171"/>
    </source>
</evidence>
<comment type="catalytic activity">
    <reaction evidence="1">
        <text>2-phosphoglycolate + H2O = glycolate + phosphate</text>
        <dbReference type="Rhea" id="RHEA:14369"/>
        <dbReference type="ChEBI" id="CHEBI:15377"/>
        <dbReference type="ChEBI" id="CHEBI:29805"/>
        <dbReference type="ChEBI" id="CHEBI:43474"/>
        <dbReference type="ChEBI" id="CHEBI:58033"/>
        <dbReference type="EC" id="3.1.3.18"/>
    </reaction>
</comment>
<dbReference type="AlphaFoldDB" id="A0A3D5QDC4"/>
<dbReference type="GO" id="GO:0005829">
    <property type="term" value="C:cytosol"/>
    <property type="evidence" value="ECO:0007669"/>
    <property type="project" value="TreeGrafter"/>
</dbReference>
<protein>
    <recommendedName>
        <fullName evidence="4">phosphoglycolate phosphatase</fullName>
        <ecNumber evidence="4">3.1.3.18</ecNumber>
    </recommendedName>
</protein>
<evidence type="ECO:0000256" key="1">
    <source>
        <dbReference type="ARBA" id="ARBA00000830"/>
    </source>
</evidence>
<dbReference type="EMBL" id="DPPF01000125">
    <property type="protein sequence ID" value="HCW93279.1"/>
    <property type="molecule type" value="Genomic_DNA"/>
</dbReference>
<dbReference type="Proteomes" id="UP000262325">
    <property type="component" value="Unassembled WGS sequence"/>
</dbReference>
<dbReference type="InterPro" id="IPR023214">
    <property type="entry name" value="HAD_sf"/>
</dbReference>
<dbReference type="EC" id="3.1.3.18" evidence="4"/>
<dbReference type="InterPro" id="IPR036412">
    <property type="entry name" value="HAD-like_sf"/>
</dbReference>
<gene>
    <name evidence="5" type="ORF">DHM44_06330</name>
</gene>
<reference evidence="5 6" key="1">
    <citation type="journal article" date="2018" name="Nat. Biotechnol.">
        <title>A standardized bacterial taxonomy based on genome phylogeny substantially revises the tree of life.</title>
        <authorList>
            <person name="Parks D.H."/>
            <person name="Chuvochina M."/>
            <person name="Waite D.W."/>
            <person name="Rinke C."/>
            <person name="Skarshewski A."/>
            <person name="Chaumeil P.A."/>
            <person name="Hugenholtz P."/>
        </authorList>
    </citation>
    <scope>NUCLEOTIDE SEQUENCE [LARGE SCALE GENOMIC DNA]</scope>
    <source>
        <strain evidence="5">UBA8672</strain>
    </source>
</reference>
<dbReference type="InterPro" id="IPR006439">
    <property type="entry name" value="HAD-SF_hydro_IA"/>
</dbReference>
<dbReference type="SUPFAM" id="SSF56784">
    <property type="entry name" value="HAD-like"/>
    <property type="match status" value="1"/>
</dbReference>
<sequence length="214" mass="24038">MTEKLLIFDMDGTLVDTRHDITTSINYVRGLKNMPPLAQNEVLEIINHKRDELAKKLYDTDSYLPEDRAVFEEHYRDQCTKNVVPFDGVVETLTVLKKTGAKMSVATNAPTEFGERILKAAGIEYFFDFIIGACKVNNPKPDSEMIHLIGKLYNGGNLNRESTFIIGDNYTDITAGKNAGIKSVFADWGYGKFHEEAKPHYHAGNFSEILTIVA</sequence>
<dbReference type="Pfam" id="PF13419">
    <property type="entry name" value="HAD_2"/>
    <property type="match status" value="1"/>
</dbReference>
<dbReference type="PRINTS" id="PR00413">
    <property type="entry name" value="HADHALOGNASE"/>
</dbReference>
<dbReference type="InterPro" id="IPR023198">
    <property type="entry name" value="PGP-like_dom2"/>
</dbReference>
<dbReference type="PANTHER" id="PTHR43434:SF1">
    <property type="entry name" value="PHOSPHOGLYCOLATE PHOSPHATASE"/>
    <property type="match status" value="1"/>
</dbReference>
<evidence type="ECO:0000256" key="2">
    <source>
        <dbReference type="ARBA" id="ARBA00004818"/>
    </source>
</evidence>
<evidence type="ECO:0000313" key="6">
    <source>
        <dbReference type="Proteomes" id="UP000262325"/>
    </source>
</evidence>
<comment type="caution">
    <text evidence="5">The sequence shown here is derived from an EMBL/GenBank/DDBJ whole genome shotgun (WGS) entry which is preliminary data.</text>
</comment>
<keyword evidence="5" id="KW-0378">Hydrolase</keyword>